<evidence type="ECO:0000256" key="1">
    <source>
        <dbReference type="SAM" id="MobiDB-lite"/>
    </source>
</evidence>
<comment type="caution">
    <text evidence="2">The sequence shown here is derived from an EMBL/GenBank/DDBJ whole genome shotgun (WGS) entry which is preliminary data.</text>
</comment>
<dbReference type="Proteomes" id="UP001054945">
    <property type="component" value="Unassembled WGS sequence"/>
</dbReference>
<feature type="region of interest" description="Disordered" evidence="1">
    <location>
        <begin position="1"/>
        <end position="42"/>
    </location>
</feature>
<dbReference type="AlphaFoldDB" id="A0AAV4RLN6"/>
<sequence>MEQMAKKLQLTTAGSPRRNVTKQKGGKNWSRQRENEPDIIEQESSPICRGALELVSPCYDRGLFQLNLRELRKFLQ</sequence>
<evidence type="ECO:0000313" key="2">
    <source>
        <dbReference type="EMBL" id="GIY21407.1"/>
    </source>
</evidence>
<evidence type="ECO:0000313" key="3">
    <source>
        <dbReference type="Proteomes" id="UP001054945"/>
    </source>
</evidence>
<protein>
    <submittedName>
        <fullName evidence="2">Uncharacterized protein</fullName>
    </submittedName>
</protein>
<gene>
    <name evidence="2" type="ORF">CEXT_716711</name>
</gene>
<organism evidence="2 3">
    <name type="scientific">Caerostris extrusa</name>
    <name type="common">Bark spider</name>
    <name type="synonym">Caerostris bankana</name>
    <dbReference type="NCBI Taxonomy" id="172846"/>
    <lineage>
        <taxon>Eukaryota</taxon>
        <taxon>Metazoa</taxon>
        <taxon>Ecdysozoa</taxon>
        <taxon>Arthropoda</taxon>
        <taxon>Chelicerata</taxon>
        <taxon>Arachnida</taxon>
        <taxon>Araneae</taxon>
        <taxon>Araneomorphae</taxon>
        <taxon>Entelegynae</taxon>
        <taxon>Araneoidea</taxon>
        <taxon>Araneidae</taxon>
        <taxon>Caerostris</taxon>
    </lineage>
</organism>
<reference evidence="2 3" key="1">
    <citation type="submission" date="2021-06" db="EMBL/GenBank/DDBJ databases">
        <title>Caerostris extrusa draft genome.</title>
        <authorList>
            <person name="Kono N."/>
            <person name="Arakawa K."/>
        </authorList>
    </citation>
    <scope>NUCLEOTIDE SEQUENCE [LARGE SCALE GENOMIC DNA]</scope>
</reference>
<keyword evidence="3" id="KW-1185">Reference proteome</keyword>
<dbReference type="EMBL" id="BPLR01008017">
    <property type="protein sequence ID" value="GIY21407.1"/>
    <property type="molecule type" value="Genomic_DNA"/>
</dbReference>
<accession>A0AAV4RLN6</accession>
<proteinExistence type="predicted"/>
<name>A0AAV4RLN6_CAEEX</name>